<keyword evidence="1" id="KW-0472">Membrane</keyword>
<organism evidence="3 4">
    <name type="scientific">Bellilinea caldifistulae</name>
    <dbReference type="NCBI Taxonomy" id="360411"/>
    <lineage>
        <taxon>Bacteria</taxon>
        <taxon>Bacillati</taxon>
        <taxon>Chloroflexota</taxon>
        <taxon>Anaerolineae</taxon>
        <taxon>Anaerolineales</taxon>
        <taxon>Anaerolineaceae</taxon>
        <taxon>Bellilinea</taxon>
    </lineage>
</organism>
<dbReference type="InterPro" id="IPR050923">
    <property type="entry name" value="Cell_Proc_Reg/RNA_Proc"/>
</dbReference>
<evidence type="ECO:0000313" key="4">
    <source>
        <dbReference type="Proteomes" id="UP000050514"/>
    </source>
</evidence>
<dbReference type="AlphaFoldDB" id="A0A0P6XUQ1"/>
<dbReference type="Gene3D" id="2.60.200.20">
    <property type="match status" value="1"/>
</dbReference>
<keyword evidence="1" id="KW-1133">Transmembrane helix</keyword>
<evidence type="ECO:0000259" key="2">
    <source>
        <dbReference type="PROSITE" id="PS50006"/>
    </source>
</evidence>
<dbReference type="Pfam" id="PF00498">
    <property type="entry name" value="FHA"/>
    <property type="match status" value="1"/>
</dbReference>
<sequence length="159" mass="18142">MAVHPLPNLQYNASMSGILVLILRILFTLALYAFLYWAFSVIWRDLRGRTQELTHESIPALLITPLDGPAEEVTRFQTSEVILGRDPLCHLSVPDETVSARHARFTYQQNQWWVEDLNSTNGSYLNGERLTARAVLVPGDELRCGQLTFRIEMEPKKSN</sequence>
<evidence type="ECO:0000313" key="3">
    <source>
        <dbReference type="EMBL" id="KPL77167.1"/>
    </source>
</evidence>
<feature type="transmembrane region" description="Helical" evidence="1">
    <location>
        <begin position="15"/>
        <end position="39"/>
    </location>
</feature>
<dbReference type="CDD" id="cd00060">
    <property type="entry name" value="FHA"/>
    <property type="match status" value="1"/>
</dbReference>
<keyword evidence="1" id="KW-0812">Transmembrane</keyword>
<reference evidence="3 4" key="1">
    <citation type="submission" date="2015-07" db="EMBL/GenBank/DDBJ databases">
        <title>Draft genome of Bellilinea caldifistulae DSM 17877.</title>
        <authorList>
            <person name="Hemp J."/>
            <person name="Ward L.M."/>
            <person name="Pace L.A."/>
            <person name="Fischer W.W."/>
        </authorList>
    </citation>
    <scope>NUCLEOTIDE SEQUENCE [LARGE SCALE GENOMIC DNA]</scope>
    <source>
        <strain evidence="3 4">GOMI-1</strain>
    </source>
</reference>
<dbReference type="PANTHER" id="PTHR23308">
    <property type="entry name" value="NUCLEAR INHIBITOR OF PROTEIN PHOSPHATASE-1"/>
    <property type="match status" value="1"/>
</dbReference>
<keyword evidence="4" id="KW-1185">Reference proteome</keyword>
<name>A0A0P6XUQ1_9CHLR</name>
<proteinExistence type="predicted"/>
<dbReference type="STRING" id="360411.AC812_04160"/>
<dbReference type="EMBL" id="LGHJ01000010">
    <property type="protein sequence ID" value="KPL77167.1"/>
    <property type="molecule type" value="Genomic_DNA"/>
</dbReference>
<gene>
    <name evidence="3" type="ORF">AC812_04160</name>
</gene>
<comment type="caution">
    <text evidence="3">The sequence shown here is derived from an EMBL/GenBank/DDBJ whole genome shotgun (WGS) entry which is preliminary data.</text>
</comment>
<evidence type="ECO:0000256" key="1">
    <source>
        <dbReference type="SAM" id="Phobius"/>
    </source>
</evidence>
<dbReference type="PROSITE" id="PS50006">
    <property type="entry name" value="FHA_DOMAIN"/>
    <property type="match status" value="1"/>
</dbReference>
<accession>A0A0P6XUQ1</accession>
<dbReference type="SUPFAM" id="SSF49879">
    <property type="entry name" value="SMAD/FHA domain"/>
    <property type="match status" value="1"/>
</dbReference>
<dbReference type="Proteomes" id="UP000050514">
    <property type="component" value="Unassembled WGS sequence"/>
</dbReference>
<dbReference type="InterPro" id="IPR008984">
    <property type="entry name" value="SMAD_FHA_dom_sf"/>
</dbReference>
<dbReference type="SMART" id="SM00240">
    <property type="entry name" value="FHA"/>
    <property type="match status" value="1"/>
</dbReference>
<dbReference type="InterPro" id="IPR000253">
    <property type="entry name" value="FHA_dom"/>
</dbReference>
<feature type="domain" description="FHA" evidence="2">
    <location>
        <begin position="81"/>
        <end position="130"/>
    </location>
</feature>
<protein>
    <recommendedName>
        <fullName evidence="2">FHA domain-containing protein</fullName>
    </recommendedName>
</protein>
<dbReference type="RefSeq" id="WP_061914691.1">
    <property type="nucleotide sequence ID" value="NZ_DF967971.1"/>
</dbReference>